<proteinExistence type="predicted"/>
<dbReference type="OrthoDB" id="6191549at2"/>
<dbReference type="STRING" id="40754.THII_3709"/>
<protein>
    <recommendedName>
        <fullName evidence="3">Dicarboxylate transport domain-containing protein</fullName>
    </recommendedName>
</protein>
<evidence type="ECO:0008006" key="3">
    <source>
        <dbReference type="Google" id="ProtNLM"/>
    </source>
</evidence>
<evidence type="ECO:0000313" key="2">
    <source>
        <dbReference type="Proteomes" id="UP000031623"/>
    </source>
</evidence>
<dbReference type="Proteomes" id="UP000031623">
    <property type="component" value="Chromosome"/>
</dbReference>
<gene>
    <name evidence="1" type="ORF">THII_3709</name>
</gene>
<dbReference type="KEGG" id="tig:THII_3709"/>
<organism evidence="1 2">
    <name type="scientific">Thioploca ingrica</name>
    <dbReference type="NCBI Taxonomy" id="40754"/>
    <lineage>
        <taxon>Bacteria</taxon>
        <taxon>Pseudomonadati</taxon>
        <taxon>Pseudomonadota</taxon>
        <taxon>Gammaproteobacteria</taxon>
        <taxon>Thiotrichales</taxon>
        <taxon>Thiotrichaceae</taxon>
        <taxon>Thioploca</taxon>
    </lineage>
</organism>
<sequence>MFSAGMKWLLVLLSCWWSVETLALEDMVLKLGTTTGHDWRAEGVMARLHWLNDEHISLTLIIASLNLAQLKKPLQNLKLTCPRTQYNHLQIVCPQANLYLERELMGDSPWQLSFTYQLRSQQINLRLEAKALAGGQVILQANTTSSEWQANVDIQAVNFEKLSNQFKTFIDLPSWVLGGSLYLKVKLLSKAQQLTAACEGQIQDLNFSNAEGSQAGEKLAVQLSITTHSNSTAQASPDKEQLQVQGQIVVKSGEVFLAPWYIEVKNDPVIFVTDFTWQAARLIIHHFSYTHTQVLSLRGQGELTTAEHWAIKTLSLRLAPTAFSPLYERYLQAWLGNDSQLGQLKVNGTITAQFDQQQETQQWRIDLQHVNLEHQQQRFGLTDLNGTVQWHSHATHLPSDLTWSSGYFAPKLKLGASQLNLRLVGSQIELLQPWHQPLLESMIHIEQFQLDNLGKDQLHWQLRGQLEPIAMRTLSTAVGGPAFDGQLKLNKIAASYHNQQLQIDAPLRLEAFGGMMTVPRFKLEKPFSDQPTLQADLELNQLNLQTLTKITGFGEIQGQVSGYVRELQLVNWQPIAFNAYFATPPDSNLPHQISQKAINNLSNLGGGAVNAISKSVLRIFENFSYQRLGWGCHLAKGICQMRGIEPLTNGYYLVKGGGLPRIDVIGYNNQVDWQVLVTRLQRIFHAQAPVTQ</sequence>
<reference evidence="1 2" key="1">
    <citation type="journal article" date="2014" name="ISME J.">
        <title>Ecophysiology of Thioploca ingrica as revealed by the complete genome sequence supplemented with proteomic evidence.</title>
        <authorList>
            <person name="Kojima H."/>
            <person name="Ogura Y."/>
            <person name="Yamamoto N."/>
            <person name="Togashi T."/>
            <person name="Mori H."/>
            <person name="Watanabe T."/>
            <person name="Nemoto F."/>
            <person name="Kurokawa K."/>
            <person name="Hayashi T."/>
            <person name="Fukui M."/>
        </authorList>
    </citation>
    <scope>NUCLEOTIDE SEQUENCE [LARGE SCALE GENOMIC DNA]</scope>
</reference>
<dbReference type="EMBL" id="AP014633">
    <property type="protein sequence ID" value="BAP58006.1"/>
    <property type="molecule type" value="Genomic_DNA"/>
</dbReference>
<evidence type="ECO:0000313" key="1">
    <source>
        <dbReference type="EMBL" id="BAP58006.1"/>
    </source>
</evidence>
<accession>A0A090BW53</accession>
<dbReference type="AlphaFoldDB" id="A0A090BW53"/>
<name>A0A090BW53_9GAMM</name>
<keyword evidence="2" id="KW-1185">Reference proteome</keyword>
<dbReference type="HOGENOM" id="CLU_025492_0_0_6"/>